<evidence type="ECO:0000313" key="4">
    <source>
        <dbReference type="Proteomes" id="UP000709466"/>
    </source>
</evidence>
<gene>
    <name evidence="3" type="ORF">HCZ30_01750</name>
</gene>
<proteinExistence type="predicted"/>
<keyword evidence="1" id="KW-0472">Membrane</keyword>
<reference evidence="3 4" key="1">
    <citation type="submission" date="2020-03" db="EMBL/GenBank/DDBJ databases">
        <title>Bacterial isolates of synthetic phycosphere.</title>
        <authorList>
            <person name="Fu H."/>
            <person name="Moran M.A."/>
        </authorList>
    </citation>
    <scope>NUCLEOTIDE SEQUENCE [LARGE SCALE GENOMIC DNA]</scope>
    <source>
        <strain evidence="3 4">HF1</strain>
    </source>
</reference>
<feature type="transmembrane region" description="Helical" evidence="1">
    <location>
        <begin position="158"/>
        <end position="179"/>
    </location>
</feature>
<dbReference type="Proteomes" id="UP000709466">
    <property type="component" value="Unassembled WGS sequence"/>
</dbReference>
<organism evidence="3 4">
    <name type="scientific">Marivivens donghaensis</name>
    <dbReference type="NCBI Taxonomy" id="1699413"/>
    <lineage>
        <taxon>Bacteria</taxon>
        <taxon>Pseudomonadati</taxon>
        <taxon>Pseudomonadota</taxon>
        <taxon>Alphaproteobacteria</taxon>
        <taxon>Rhodobacterales</taxon>
        <taxon>Paracoccaceae</taxon>
        <taxon>Marivivens group</taxon>
        <taxon>Marivivens</taxon>
    </lineage>
</organism>
<feature type="transmembrane region" description="Helical" evidence="1">
    <location>
        <begin position="101"/>
        <end position="122"/>
    </location>
</feature>
<feature type="domain" description="EamA" evidence="2">
    <location>
        <begin position="161"/>
        <end position="296"/>
    </location>
</feature>
<comment type="caution">
    <text evidence="3">The sequence shown here is derived from an EMBL/GenBank/DDBJ whole genome shotgun (WGS) entry which is preliminary data.</text>
</comment>
<feature type="domain" description="EamA" evidence="2">
    <location>
        <begin position="18"/>
        <end position="145"/>
    </location>
</feature>
<dbReference type="SUPFAM" id="SSF103481">
    <property type="entry name" value="Multidrug resistance efflux transporter EmrE"/>
    <property type="match status" value="2"/>
</dbReference>
<sequence>MGDWLVSIAGTPQGAQLATLLALMSAIAHASFGALQKGNVDPWTSRGVIDGWLAIISAPVALFLVPWPDGRMWIILLGAVIIHLGYKLAMALAYERAAYTVVYPIVRGSGPVVTVAAATVIFHEHFALIQWLGVVCLSGGILLVAVRNMLDEKLDPKGLRIGLIWAAIGGATVALYTVYDAWGIRQSADPFTFLAWWFFLAAFDMPVIAAIRWRNLPVKPAVGPLMVRGICGAFIGWISFGGVMLATRIDKVGEAAVLRETSPVFAALIGWLFLGEKVGWQRSMFIALIAVGAVIVEFGA</sequence>
<dbReference type="EMBL" id="JAATOP010000001">
    <property type="protein sequence ID" value="NIY71152.1"/>
    <property type="molecule type" value="Genomic_DNA"/>
</dbReference>
<dbReference type="InterPro" id="IPR000620">
    <property type="entry name" value="EamA_dom"/>
</dbReference>
<dbReference type="PANTHER" id="PTHR22911">
    <property type="entry name" value="ACYL-MALONYL CONDENSING ENZYME-RELATED"/>
    <property type="match status" value="1"/>
</dbReference>
<feature type="transmembrane region" description="Helical" evidence="1">
    <location>
        <begin position="15"/>
        <end position="35"/>
    </location>
</feature>
<feature type="transmembrane region" description="Helical" evidence="1">
    <location>
        <begin position="73"/>
        <end position="94"/>
    </location>
</feature>
<name>A0ABX0VT49_9RHOB</name>
<feature type="transmembrane region" description="Helical" evidence="1">
    <location>
        <begin position="191"/>
        <end position="213"/>
    </location>
</feature>
<dbReference type="Pfam" id="PF00892">
    <property type="entry name" value="EamA"/>
    <property type="match status" value="2"/>
</dbReference>
<accession>A0ABX0VT49</accession>
<dbReference type="Gene3D" id="1.10.3730.20">
    <property type="match status" value="2"/>
</dbReference>
<dbReference type="RefSeq" id="WP_167636034.1">
    <property type="nucleotide sequence ID" value="NZ_JAATOP010000001.1"/>
</dbReference>
<keyword evidence="4" id="KW-1185">Reference proteome</keyword>
<evidence type="ECO:0000259" key="2">
    <source>
        <dbReference type="Pfam" id="PF00892"/>
    </source>
</evidence>
<feature type="transmembrane region" description="Helical" evidence="1">
    <location>
        <begin position="47"/>
        <end position="67"/>
    </location>
</feature>
<keyword evidence="1" id="KW-1133">Transmembrane helix</keyword>
<evidence type="ECO:0000256" key="1">
    <source>
        <dbReference type="SAM" id="Phobius"/>
    </source>
</evidence>
<feature type="transmembrane region" description="Helical" evidence="1">
    <location>
        <begin position="280"/>
        <end position="299"/>
    </location>
</feature>
<feature type="transmembrane region" description="Helical" evidence="1">
    <location>
        <begin position="128"/>
        <end position="146"/>
    </location>
</feature>
<feature type="transmembrane region" description="Helical" evidence="1">
    <location>
        <begin position="225"/>
        <end position="246"/>
    </location>
</feature>
<dbReference type="InterPro" id="IPR037185">
    <property type="entry name" value="EmrE-like"/>
</dbReference>
<protein>
    <submittedName>
        <fullName evidence="3">EamA family transporter</fullName>
    </submittedName>
</protein>
<evidence type="ECO:0000313" key="3">
    <source>
        <dbReference type="EMBL" id="NIY71152.1"/>
    </source>
</evidence>
<keyword evidence="1" id="KW-0812">Transmembrane</keyword>